<dbReference type="SUPFAM" id="SSF56672">
    <property type="entry name" value="DNA/RNA polymerases"/>
    <property type="match status" value="1"/>
</dbReference>
<dbReference type="GO" id="GO:0000166">
    <property type="term" value="F:nucleotide binding"/>
    <property type="evidence" value="ECO:0007669"/>
    <property type="project" value="InterPro"/>
</dbReference>
<proteinExistence type="predicted"/>
<reference evidence="6" key="1">
    <citation type="journal article" date="2004" name="J. Zoo Wildl. Med.">
        <title>Three novel herpesviruses associated with stomatitis in Sudan plated lizards (Gerrhosaurus major) and a black-lined plated lizard (Gerrhosaurus nigrolineatus).</title>
        <authorList>
            <person name="Wellehan J.F.X.Jr."/>
            <person name="Nichols D.K."/>
            <person name="Li L.-L."/>
            <person name="Kapur V."/>
        </authorList>
    </citation>
    <scope>NUCLEOTIDE SEQUENCE</scope>
</reference>
<dbReference type="Pfam" id="PF00136">
    <property type="entry name" value="DNA_pol_B"/>
    <property type="match status" value="1"/>
</dbReference>
<evidence type="ECO:0000256" key="3">
    <source>
        <dbReference type="ARBA" id="ARBA00022695"/>
    </source>
</evidence>
<dbReference type="InterPro" id="IPR023211">
    <property type="entry name" value="DNA_pol_palm_dom_sf"/>
</dbReference>
<feature type="non-terminal residue" evidence="6">
    <location>
        <position position="59"/>
    </location>
</feature>
<evidence type="ECO:0000256" key="2">
    <source>
        <dbReference type="ARBA" id="ARBA00022679"/>
    </source>
</evidence>
<dbReference type="InterPro" id="IPR043502">
    <property type="entry name" value="DNA/RNA_pol_sf"/>
</dbReference>
<dbReference type="EC" id="2.7.7.7" evidence="1"/>
<accession>Q917P2</accession>
<feature type="non-terminal residue" evidence="6">
    <location>
        <position position="1"/>
    </location>
</feature>
<keyword evidence="2" id="KW-0808">Transferase</keyword>
<dbReference type="GO" id="GO:0003677">
    <property type="term" value="F:DNA binding"/>
    <property type="evidence" value="ECO:0007669"/>
    <property type="project" value="InterPro"/>
</dbReference>
<evidence type="ECO:0000313" key="6">
    <source>
        <dbReference type="EMBL" id="AAL13287.1"/>
    </source>
</evidence>
<evidence type="ECO:0000256" key="1">
    <source>
        <dbReference type="ARBA" id="ARBA00012417"/>
    </source>
</evidence>
<dbReference type="InterPro" id="IPR006134">
    <property type="entry name" value="DNA-dir_DNA_pol_B_multi_dom"/>
</dbReference>
<name>Q917P2_9ALPH</name>
<sequence length="59" mass="6692">PQGYLPCLSIASSITAIGRNMLLSTKDFIHTKWDTIDKLKRDIIQLREAPISDNFNMTV</sequence>
<dbReference type="Gene3D" id="3.90.1600.10">
    <property type="entry name" value="Palm domain of DNA polymerase"/>
    <property type="match status" value="1"/>
</dbReference>
<feature type="domain" description="DNA-directed DNA polymerase family B multifunctional" evidence="5">
    <location>
        <begin position="2"/>
        <end position="40"/>
    </location>
</feature>
<keyword evidence="3" id="KW-0548">Nucleotidyltransferase</keyword>
<evidence type="ECO:0000256" key="4">
    <source>
        <dbReference type="ARBA" id="ARBA00022932"/>
    </source>
</evidence>
<organism evidence="6">
    <name type="scientific">Gerrhosaurid herpesvirus 2</name>
    <dbReference type="NCBI Taxonomy" id="172931"/>
    <lineage>
        <taxon>Viruses</taxon>
        <taxon>Duplodnaviria</taxon>
        <taxon>Heunggongvirae</taxon>
        <taxon>Peploviricota</taxon>
        <taxon>Herviviricetes</taxon>
        <taxon>Herpesvirales</taxon>
        <taxon>Orthoherpesviridae</taxon>
        <taxon>Alphaherpesvirinae</taxon>
    </lineage>
</organism>
<keyword evidence="4" id="KW-0239">DNA-directed DNA polymerase</keyword>
<dbReference type="GO" id="GO:0003887">
    <property type="term" value="F:DNA-directed DNA polymerase activity"/>
    <property type="evidence" value="ECO:0007669"/>
    <property type="project" value="UniProtKB-KW"/>
</dbReference>
<dbReference type="EMBL" id="AF416628">
    <property type="protein sequence ID" value="AAL13287.1"/>
    <property type="molecule type" value="Genomic_DNA"/>
</dbReference>
<protein>
    <recommendedName>
        <fullName evidence="1">DNA-directed DNA polymerase</fullName>
        <ecNumber evidence="1">2.7.7.7</ecNumber>
    </recommendedName>
</protein>
<evidence type="ECO:0000259" key="5">
    <source>
        <dbReference type="Pfam" id="PF00136"/>
    </source>
</evidence>